<evidence type="ECO:0000313" key="1">
    <source>
        <dbReference type="EMBL" id="CAB5238356.1"/>
    </source>
</evidence>
<organism evidence="1">
    <name type="scientific">uncultured Caudovirales phage</name>
    <dbReference type="NCBI Taxonomy" id="2100421"/>
    <lineage>
        <taxon>Viruses</taxon>
        <taxon>Duplodnaviria</taxon>
        <taxon>Heunggongvirae</taxon>
        <taxon>Uroviricota</taxon>
        <taxon>Caudoviricetes</taxon>
        <taxon>Peduoviridae</taxon>
        <taxon>Maltschvirus</taxon>
        <taxon>Maltschvirus maltsch</taxon>
    </lineage>
</organism>
<dbReference type="EMBL" id="LR798453">
    <property type="protein sequence ID" value="CAB5238356.1"/>
    <property type="molecule type" value="Genomic_DNA"/>
</dbReference>
<sequence>MPWTAIAIGGSALLGAFSANKAADLQSDAATRAADTQSAASRYAADLQQKQYEENVQRQQPFYQAGVNALPELVQASRYTPFGQQQFQEDPGYAFRLSEGQKALERSAAARGGLISGGALKAATRYGQDMGSQEYTNAFNRYQAERQARLGPLQSLTGMGQTTAQQLGSAGQANATNIGNYGMQGANATAEGYMGAANARASGYMGMSNALTSGLGTYLNYSNQQNLLAALKGNTGAAPAGYIGAPTAAPAFYG</sequence>
<evidence type="ECO:0008006" key="2">
    <source>
        <dbReference type="Google" id="ProtNLM"/>
    </source>
</evidence>
<protein>
    <recommendedName>
        <fullName evidence="2">DNA transfer protein</fullName>
    </recommendedName>
</protein>
<accession>A0A6J7XVG1</accession>
<name>A0A6J7XVG1_9CAUD</name>
<reference evidence="1" key="1">
    <citation type="submission" date="2020-05" db="EMBL/GenBank/DDBJ databases">
        <authorList>
            <person name="Chiriac C."/>
            <person name="Salcher M."/>
            <person name="Ghai R."/>
            <person name="Kavagutti S V."/>
        </authorList>
    </citation>
    <scope>NUCLEOTIDE SEQUENCE</scope>
</reference>
<proteinExistence type="predicted"/>
<gene>
    <name evidence="1" type="ORF">UFOVP162_38</name>
</gene>